<evidence type="ECO:0000259" key="2">
    <source>
        <dbReference type="Pfam" id="PF25484"/>
    </source>
</evidence>
<feature type="chain" id="PRO_5042819580" description="DUF7907 domain-containing protein" evidence="1">
    <location>
        <begin position="21"/>
        <end position="203"/>
    </location>
</feature>
<dbReference type="InterPro" id="IPR057229">
    <property type="entry name" value="DUF7907"/>
</dbReference>
<organism evidence="3 4">
    <name type="scientific">Elasticomyces elasticus</name>
    <dbReference type="NCBI Taxonomy" id="574655"/>
    <lineage>
        <taxon>Eukaryota</taxon>
        <taxon>Fungi</taxon>
        <taxon>Dikarya</taxon>
        <taxon>Ascomycota</taxon>
        <taxon>Pezizomycotina</taxon>
        <taxon>Dothideomycetes</taxon>
        <taxon>Dothideomycetidae</taxon>
        <taxon>Mycosphaerellales</taxon>
        <taxon>Teratosphaeriaceae</taxon>
        <taxon>Elasticomyces</taxon>
    </lineage>
</organism>
<protein>
    <recommendedName>
        <fullName evidence="2">DUF7907 domain-containing protein</fullName>
    </recommendedName>
</protein>
<dbReference type="AlphaFoldDB" id="A0AAN7ZTW9"/>
<feature type="domain" description="DUF7907" evidence="2">
    <location>
        <begin position="26"/>
        <end position="201"/>
    </location>
</feature>
<keyword evidence="1" id="KW-0732">Signal</keyword>
<gene>
    <name evidence="3" type="ORF">LTR97_005675</name>
</gene>
<evidence type="ECO:0000313" key="4">
    <source>
        <dbReference type="Proteomes" id="UP001310594"/>
    </source>
</evidence>
<evidence type="ECO:0000256" key="1">
    <source>
        <dbReference type="SAM" id="SignalP"/>
    </source>
</evidence>
<sequence>MYSNTLTSAAILALSATTLAQDPGQSAPFQLKLKADGCPTYNGVYLYACHEGAAIEGLCTGNATADVEAWNTFGLNYTTSGVPIDPKVGQQGILTWVLEYATGNPMSLYADPATNVGIPLFEPSYGSTPVSFDEDNIMNIPSYLDDTVEPPAARETTIGLRRWYVCQNYYSGYSYVKSLSWVYGEGEPQNPSCEKVDVVRVFL</sequence>
<evidence type="ECO:0000313" key="3">
    <source>
        <dbReference type="EMBL" id="KAK5699547.1"/>
    </source>
</evidence>
<dbReference type="Pfam" id="PF25484">
    <property type="entry name" value="DUF7907"/>
    <property type="match status" value="1"/>
</dbReference>
<proteinExistence type="predicted"/>
<name>A0AAN7ZTW9_9PEZI</name>
<feature type="signal peptide" evidence="1">
    <location>
        <begin position="1"/>
        <end position="20"/>
    </location>
</feature>
<reference evidence="3" key="1">
    <citation type="submission" date="2023-08" db="EMBL/GenBank/DDBJ databases">
        <title>Black Yeasts Isolated from many extreme environments.</title>
        <authorList>
            <person name="Coleine C."/>
            <person name="Stajich J.E."/>
            <person name="Selbmann L."/>
        </authorList>
    </citation>
    <scope>NUCLEOTIDE SEQUENCE</scope>
    <source>
        <strain evidence="3">CCFEE 5810</strain>
    </source>
</reference>
<dbReference type="EMBL" id="JAVRQU010000008">
    <property type="protein sequence ID" value="KAK5699547.1"/>
    <property type="molecule type" value="Genomic_DNA"/>
</dbReference>
<accession>A0AAN7ZTW9</accession>
<dbReference type="Proteomes" id="UP001310594">
    <property type="component" value="Unassembled WGS sequence"/>
</dbReference>
<comment type="caution">
    <text evidence="3">The sequence shown here is derived from an EMBL/GenBank/DDBJ whole genome shotgun (WGS) entry which is preliminary data.</text>
</comment>